<feature type="non-terminal residue" evidence="1">
    <location>
        <position position="1"/>
    </location>
</feature>
<protein>
    <submittedName>
        <fullName evidence="1">Uncharacterized protein</fullName>
    </submittedName>
</protein>
<accession>X1UJZ8</accession>
<evidence type="ECO:0000313" key="1">
    <source>
        <dbReference type="EMBL" id="GAI92679.1"/>
    </source>
</evidence>
<dbReference type="AlphaFoldDB" id="X1UJZ8"/>
<gene>
    <name evidence="1" type="ORF">S12H4_26826</name>
</gene>
<reference evidence="1" key="1">
    <citation type="journal article" date="2014" name="Front. Microbiol.">
        <title>High frequency of phylogenetically diverse reductive dehalogenase-homologous genes in deep subseafloor sedimentary metagenomes.</title>
        <authorList>
            <person name="Kawai M."/>
            <person name="Futagami T."/>
            <person name="Toyoda A."/>
            <person name="Takaki Y."/>
            <person name="Nishi S."/>
            <person name="Hori S."/>
            <person name="Arai W."/>
            <person name="Tsubouchi T."/>
            <person name="Morono Y."/>
            <person name="Uchiyama I."/>
            <person name="Ito T."/>
            <person name="Fujiyama A."/>
            <person name="Inagaki F."/>
            <person name="Takami H."/>
        </authorList>
    </citation>
    <scope>NUCLEOTIDE SEQUENCE</scope>
    <source>
        <strain evidence="1">Expedition CK06-06</strain>
    </source>
</reference>
<name>X1UJZ8_9ZZZZ</name>
<organism evidence="1">
    <name type="scientific">marine sediment metagenome</name>
    <dbReference type="NCBI Taxonomy" id="412755"/>
    <lineage>
        <taxon>unclassified sequences</taxon>
        <taxon>metagenomes</taxon>
        <taxon>ecological metagenomes</taxon>
    </lineage>
</organism>
<comment type="caution">
    <text evidence="1">The sequence shown here is derived from an EMBL/GenBank/DDBJ whole genome shotgun (WGS) entry which is preliminary data.</text>
</comment>
<proteinExistence type="predicted"/>
<dbReference type="EMBL" id="BARW01015260">
    <property type="protein sequence ID" value="GAI92679.1"/>
    <property type="molecule type" value="Genomic_DNA"/>
</dbReference>
<sequence>EIQQKIFEKFRKITKNPNKFTFLLKTTIFSRNEIKKIERSHTRFLSFLNGRVKLTLGDFGYIIEQIQLLQQQSIKIKLFDRLSNFINNTLSNKEKGDIAKFLVKPFELLNISDPHFKDIRLSDLRNYVAHPKDSTSKLQLKINKTLINRLIDVVTDKPPQILPLLSKF</sequence>